<accession>A0A7S2SEL4</accession>
<dbReference type="InterPro" id="IPR023393">
    <property type="entry name" value="START-like_dom_sf"/>
</dbReference>
<evidence type="ECO:0000313" key="3">
    <source>
        <dbReference type="EMBL" id="CAD9697900.1"/>
    </source>
</evidence>
<dbReference type="InterPro" id="IPR005031">
    <property type="entry name" value="COQ10_START"/>
</dbReference>
<evidence type="ECO:0000259" key="2">
    <source>
        <dbReference type="Pfam" id="PF03364"/>
    </source>
</evidence>
<reference evidence="3" key="1">
    <citation type="submission" date="2021-01" db="EMBL/GenBank/DDBJ databases">
        <authorList>
            <person name="Corre E."/>
            <person name="Pelletier E."/>
            <person name="Niang G."/>
            <person name="Scheremetjew M."/>
            <person name="Finn R."/>
            <person name="Kale V."/>
            <person name="Holt S."/>
            <person name="Cochrane G."/>
            <person name="Meng A."/>
            <person name="Brown T."/>
            <person name="Cohen L."/>
        </authorList>
    </citation>
    <scope>NUCLEOTIDE SEQUENCE</scope>
    <source>
        <strain evidence="3">CCMP1243</strain>
    </source>
</reference>
<organism evidence="3">
    <name type="scientific">Rhizochromulina marina</name>
    <dbReference type="NCBI Taxonomy" id="1034831"/>
    <lineage>
        <taxon>Eukaryota</taxon>
        <taxon>Sar</taxon>
        <taxon>Stramenopiles</taxon>
        <taxon>Ochrophyta</taxon>
        <taxon>Dictyochophyceae</taxon>
        <taxon>Rhizochromulinales</taxon>
        <taxon>Rhizochromulina</taxon>
    </lineage>
</organism>
<dbReference type="PANTHER" id="PTHR34060:SF1">
    <property type="entry name" value="POLYKETIDE CYCLASE _ DEHYDRASE AND LIPID TRANSPORT PROTEIN"/>
    <property type="match status" value="1"/>
</dbReference>
<dbReference type="PANTHER" id="PTHR34060">
    <property type="entry name" value="POLYKETIDE CYCLASE / DEHYDRASE AND LIPID TRANSPORT PROTEIN"/>
    <property type="match status" value="1"/>
</dbReference>
<feature type="region of interest" description="Disordered" evidence="1">
    <location>
        <begin position="87"/>
        <end position="108"/>
    </location>
</feature>
<gene>
    <name evidence="3" type="ORF">RMAR1173_LOCUS14041</name>
</gene>
<protein>
    <recommendedName>
        <fullName evidence="2">Coenzyme Q-binding protein COQ10 START domain-containing protein</fullName>
    </recommendedName>
</protein>
<feature type="domain" description="Coenzyme Q-binding protein COQ10 START" evidence="2">
    <location>
        <begin position="153"/>
        <end position="298"/>
    </location>
</feature>
<dbReference type="Pfam" id="PF03364">
    <property type="entry name" value="Polyketide_cyc"/>
    <property type="match status" value="1"/>
</dbReference>
<name>A0A7S2SEL4_9STRA</name>
<dbReference type="EMBL" id="HBHJ01021213">
    <property type="protein sequence ID" value="CAD9697900.1"/>
    <property type="molecule type" value="Transcribed_RNA"/>
</dbReference>
<dbReference type="SUPFAM" id="SSF55961">
    <property type="entry name" value="Bet v1-like"/>
    <property type="match status" value="1"/>
</dbReference>
<proteinExistence type="predicted"/>
<dbReference type="Gene3D" id="3.30.530.20">
    <property type="match status" value="1"/>
</dbReference>
<sequence length="339" mass="36990">MDSMEVFKTRGGGEGAAGVTSAALPGALAGGGMEEEGVLLMHSSSRQARGGLQRPRWSLLVLALLCAGGHGFGHGSAALRTSDGFLRGPSAPQAASTPTRRVPPTHGPPMMVGFLGGKSPDRDREVMSSPEKIPVLIERPTMNSRRISASIVIDRPPEDVWSILTDYNNLATHVPNLVQSRLLDRPGGGLRLYQEGAQKIIGFDFSASLVMDMEEVLDSRAGSSKKAIQFKLVESRFFSEFDGIWQLQVHSRRPIPGTNTFTYTTKLFYEVFIRPNGPVPVLPLEWRIREDVPTNLRGVKTASERLDAPGGPMQPRGTTTPVVDWEAEETLQLYMQDNQ</sequence>
<evidence type="ECO:0000256" key="1">
    <source>
        <dbReference type="SAM" id="MobiDB-lite"/>
    </source>
</evidence>
<dbReference type="AlphaFoldDB" id="A0A7S2SEL4"/>